<protein>
    <submittedName>
        <fullName evidence="2">CoA transferase</fullName>
    </submittedName>
</protein>
<dbReference type="Gene3D" id="3.40.50.10540">
    <property type="entry name" value="Crotonobetainyl-coa:carnitine coa-transferase, domain 1"/>
    <property type="match status" value="1"/>
</dbReference>
<evidence type="ECO:0000313" key="2">
    <source>
        <dbReference type="EMBL" id="TPG27497.1"/>
    </source>
</evidence>
<proteinExistence type="predicted"/>
<sequence length="399" mass="41842">MLSGFKVISFNHFHAGPMAAQLLADMGADVIAVEPLDGAFHRNWAVANHFVAGQSVNLLTTGRNKRSLALDMKSEAGKAVARKLVESADVVMENFRPGAMARLGLGYEQIKAINPRIVYASVSGYGASGPDRDLPGQDLLLQARSGFAARTGRADGPPTPAGPVIVDQHAASLLAMGILAALLSRERTGQGRLVEGSLLQSAIDLQAESMTAWMNGARSATSRGAHGLASWCGSGPSGIHATADGHLAISMAAPADLAVALDLPELAGFDTADSFSNSTEITRIVAQRLPARTTAEWLPLLAARGIWHMPVKDYDELRDDAQLAHLGVFIDAQSVEGAPITMLNHPLRYDGAAPPVRFAPQKLGMQTREVLGELGYGAEEIDALLAAKAVGAPPAPSSN</sequence>
<dbReference type="SUPFAM" id="SSF89796">
    <property type="entry name" value="CoA-transferase family III (CaiB/BaiF)"/>
    <property type="match status" value="1"/>
</dbReference>
<dbReference type="InterPro" id="IPR044855">
    <property type="entry name" value="CoA-Trfase_III_dom3_sf"/>
</dbReference>
<dbReference type="AlphaFoldDB" id="A0A502DQ37"/>
<reference evidence="2 3" key="1">
    <citation type="journal article" date="2019" name="Environ. Microbiol.">
        <title>Species interactions and distinct microbial communities in high Arctic permafrost affected cryosols are associated with the CH4 and CO2 gas fluxes.</title>
        <authorList>
            <person name="Altshuler I."/>
            <person name="Hamel J."/>
            <person name="Turney S."/>
            <person name="Magnuson E."/>
            <person name="Levesque R."/>
            <person name="Greer C."/>
            <person name="Whyte L.G."/>
        </authorList>
    </citation>
    <scope>NUCLEOTIDE SEQUENCE [LARGE SCALE GENOMIC DNA]</scope>
    <source>
        <strain evidence="2 3">S06.C</strain>
    </source>
</reference>
<dbReference type="PANTHER" id="PTHR48207">
    <property type="entry name" value="SUCCINATE--HYDROXYMETHYLGLUTARATE COA-TRANSFERASE"/>
    <property type="match status" value="1"/>
</dbReference>
<name>A0A502DQ37_9BURK</name>
<dbReference type="Proteomes" id="UP000319212">
    <property type="component" value="Unassembled WGS sequence"/>
</dbReference>
<keyword evidence="1 2" id="KW-0808">Transferase</keyword>
<dbReference type="EMBL" id="RCZI01000003">
    <property type="protein sequence ID" value="TPG27497.1"/>
    <property type="molecule type" value="Genomic_DNA"/>
</dbReference>
<evidence type="ECO:0000313" key="3">
    <source>
        <dbReference type="Proteomes" id="UP000319212"/>
    </source>
</evidence>
<dbReference type="InterPro" id="IPR003673">
    <property type="entry name" value="CoA-Trfase_fam_III"/>
</dbReference>
<dbReference type="InterPro" id="IPR050483">
    <property type="entry name" value="CoA-transferase_III_domain"/>
</dbReference>
<dbReference type="PANTHER" id="PTHR48207:SF4">
    <property type="entry name" value="BLL6097 PROTEIN"/>
    <property type="match status" value="1"/>
</dbReference>
<dbReference type="InterPro" id="IPR023606">
    <property type="entry name" value="CoA-Trfase_III_dom_1_sf"/>
</dbReference>
<comment type="caution">
    <text evidence="2">The sequence shown here is derived from an EMBL/GenBank/DDBJ whole genome shotgun (WGS) entry which is preliminary data.</text>
</comment>
<evidence type="ECO:0000256" key="1">
    <source>
        <dbReference type="ARBA" id="ARBA00022679"/>
    </source>
</evidence>
<dbReference type="OrthoDB" id="9058532at2"/>
<accession>A0A502DQ37</accession>
<dbReference type="Pfam" id="PF02515">
    <property type="entry name" value="CoA_transf_3"/>
    <property type="match status" value="1"/>
</dbReference>
<dbReference type="GO" id="GO:0008410">
    <property type="term" value="F:CoA-transferase activity"/>
    <property type="evidence" value="ECO:0007669"/>
    <property type="project" value="TreeGrafter"/>
</dbReference>
<organism evidence="2 3">
    <name type="scientific">Variovorax guangxiensis</name>
    <dbReference type="NCBI Taxonomy" id="1775474"/>
    <lineage>
        <taxon>Bacteria</taxon>
        <taxon>Pseudomonadati</taxon>
        <taxon>Pseudomonadota</taxon>
        <taxon>Betaproteobacteria</taxon>
        <taxon>Burkholderiales</taxon>
        <taxon>Comamonadaceae</taxon>
        <taxon>Variovorax</taxon>
    </lineage>
</organism>
<dbReference type="Gene3D" id="3.30.1540.10">
    <property type="entry name" value="formyl-coa transferase, domain 3"/>
    <property type="match status" value="1"/>
</dbReference>
<gene>
    <name evidence="2" type="ORF">EAH82_12000</name>
</gene>
<dbReference type="RefSeq" id="WP_140842131.1">
    <property type="nucleotide sequence ID" value="NZ_RCZI01000003.1"/>
</dbReference>